<dbReference type="NCBIfam" id="TIGR00421">
    <property type="entry name" value="ubiX_pad"/>
    <property type="match status" value="1"/>
</dbReference>
<evidence type="ECO:0000256" key="1">
    <source>
        <dbReference type="ARBA" id="ARBA00022602"/>
    </source>
</evidence>
<dbReference type="OrthoDB" id="9781577at2"/>
<keyword evidence="8" id="KW-1185">Reference proteome</keyword>
<dbReference type="InterPro" id="IPR003382">
    <property type="entry name" value="Flavoprotein"/>
</dbReference>
<dbReference type="InterPro" id="IPR004507">
    <property type="entry name" value="UbiX-like"/>
</dbReference>
<evidence type="ECO:0000256" key="3">
    <source>
        <dbReference type="ARBA" id="ARBA00022643"/>
    </source>
</evidence>
<dbReference type="EMBL" id="FQTU01000014">
    <property type="protein sequence ID" value="SHF10242.1"/>
    <property type="molecule type" value="Genomic_DNA"/>
</dbReference>
<dbReference type="PANTHER" id="PTHR43374">
    <property type="entry name" value="FLAVIN PRENYLTRANSFERASE"/>
    <property type="match status" value="1"/>
</dbReference>
<evidence type="ECO:0000256" key="2">
    <source>
        <dbReference type="ARBA" id="ARBA00022630"/>
    </source>
</evidence>
<dbReference type="GO" id="GO:0106141">
    <property type="term" value="F:flavin prenyltransferase activity"/>
    <property type="evidence" value="ECO:0007669"/>
    <property type="project" value="UniProtKB-EC"/>
</dbReference>
<accession>A0A1M4YXK0</accession>
<dbReference type="SUPFAM" id="SSF52507">
    <property type="entry name" value="Homo-oligomeric flavin-containing Cys decarboxylases, HFCD"/>
    <property type="match status" value="1"/>
</dbReference>
<dbReference type="RefSeq" id="WP_073271370.1">
    <property type="nucleotide sequence ID" value="NZ_FQTU01000014.1"/>
</dbReference>
<keyword evidence="2 5" id="KW-0285">Flavoprotein</keyword>
<evidence type="ECO:0000256" key="4">
    <source>
        <dbReference type="ARBA" id="ARBA00022679"/>
    </source>
</evidence>
<feature type="binding site" evidence="5">
    <location>
        <position position="127"/>
    </location>
    <ligand>
        <name>FMN</name>
        <dbReference type="ChEBI" id="CHEBI:58210"/>
    </ligand>
</feature>
<dbReference type="STRING" id="1120975.SAMN02746064_01891"/>
<name>A0A1M4YXK0_9FIRM</name>
<comment type="catalytic activity">
    <reaction evidence="5">
        <text>dimethylallyl phosphate + FMNH2 = prenylated FMNH2 + phosphate</text>
        <dbReference type="Rhea" id="RHEA:37743"/>
        <dbReference type="ChEBI" id="CHEBI:43474"/>
        <dbReference type="ChEBI" id="CHEBI:57618"/>
        <dbReference type="ChEBI" id="CHEBI:87467"/>
        <dbReference type="ChEBI" id="CHEBI:88052"/>
        <dbReference type="EC" id="2.5.1.129"/>
    </reaction>
</comment>
<keyword evidence="1 5" id="KW-0637">Prenyltransferase</keyword>
<dbReference type="NCBIfam" id="NF004685">
    <property type="entry name" value="PRK06029.1"/>
    <property type="match status" value="1"/>
</dbReference>
<sequence>MSKYIIAITGASGSIYGKKIVELLLHLGHEVHLIVSKTGMQVLSHELLISYECFIKEFNVSSNFHVELEDDFFSPVASGSFKTSGMVILPCSMGTLGKIAGGSSDNLIIRAADVCLKEKRKLIICPRETPYNGIHLKNMLALNDAGACIAPVSPGFYNFPKTLDDIINHHCSRVLDLLEIENQNAKRWGQTDD</sequence>
<evidence type="ECO:0000313" key="8">
    <source>
        <dbReference type="Proteomes" id="UP000184251"/>
    </source>
</evidence>
<dbReference type="AlphaFoldDB" id="A0A1M4YXK0"/>
<keyword evidence="4 5" id="KW-0808">Transferase</keyword>
<feature type="binding site" evidence="5">
    <location>
        <position position="157"/>
    </location>
    <ligand>
        <name>dimethylallyl phosphate</name>
        <dbReference type="ChEBI" id="CHEBI:88052"/>
    </ligand>
</feature>
<dbReference type="PANTHER" id="PTHR43374:SF1">
    <property type="entry name" value="FLAVIN PRENYLTRANSFERASE PAD1, MITOCHONDRIAL"/>
    <property type="match status" value="1"/>
</dbReference>
<feature type="domain" description="Flavoprotein" evidence="6">
    <location>
        <begin position="3"/>
        <end position="170"/>
    </location>
</feature>
<comment type="similarity">
    <text evidence="5">Belongs to the UbiX/PAD1 family.</text>
</comment>
<dbReference type="HAMAP" id="MF_01984">
    <property type="entry name" value="ubiX_pad"/>
    <property type="match status" value="1"/>
</dbReference>
<gene>
    <name evidence="5" type="primary">ubiX</name>
    <name evidence="7" type="ORF">SAMN02746064_01891</name>
</gene>
<dbReference type="Proteomes" id="UP000184251">
    <property type="component" value="Unassembled WGS sequence"/>
</dbReference>
<organism evidence="7 8">
    <name type="scientific">Alkalibacter saccharofermentans DSM 14828</name>
    <dbReference type="NCBI Taxonomy" id="1120975"/>
    <lineage>
        <taxon>Bacteria</taxon>
        <taxon>Bacillati</taxon>
        <taxon>Bacillota</taxon>
        <taxon>Clostridia</taxon>
        <taxon>Eubacteriales</taxon>
        <taxon>Eubacteriaceae</taxon>
        <taxon>Alkalibacter</taxon>
    </lineage>
</organism>
<feature type="binding site" evidence="5">
    <location>
        <position position="36"/>
    </location>
    <ligand>
        <name>FMN</name>
        <dbReference type="ChEBI" id="CHEBI:58210"/>
    </ligand>
</feature>
<keyword evidence="3 5" id="KW-0288">FMN</keyword>
<dbReference type="Pfam" id="PF02441">
    <property type="entry name" value="Flavoprotein"/>
    <property type="match status" value="1"/>
</dbReference>
<evidence type="ECO:0000313" key="7">
    <source>
        <dbReference type="EMBL" id="SHF10242.1"/>
    </source>
</evidence>
<dbReference type="EC" id="2.5.1.129" evidence="5"/>
<proteinExistence type="inferred from homology"/>
<evidence type="ECO:0000256" key="5">
    <source>
        <dbReference type="HAMAP-Rule" id="MF_01984"/>
    </source>
</evidence>
<dbReference type="Gene3D" id="3.40.50.1950">
    <property type="entry name" value="Flavin prenyltransferase-like"/>
    <property type="match status" value="1"/>
</dbReference>
<feature type="binding site" evidence="5">
    <location>
        <begin position="10"/>
        <end position="12"/>
    </location>
    <ligand>
        <name>FMN</name>
        <dbReference type="ChEBI" id="CHEBI:58210"/>
    </ligand>
</feature>
<reference evidence="7 8" key="1">
    <citation type="submission" date="2016-11" db="EMBL/GenBank/DDBJ databases">
        <authorList>
            <person name="Jaros S."/>
            <person name="Januszkiewicz K."/>
            <person name="Wedrychowicz H."/>
        </authorList>
    </citation>
    <scope>NUCLEOTIDE SEQUENCE [LARGE SCALE GENOMIC DNA]</scope>
    <source>
        <strain evidence="7 8">DSM 14828</strain>
    </source>
</reference>
<dbReference type="GO" id="GO:0016831">
    <property type="term" value="F:carboxy-lyase activity"/>
    <property type="evidence" value="ECO:0007669"/>
    <property type="project" value="TreeGrafter"/>
</dbReference>
<protein>
    <recommendedName>
        <fullName evidence="5">Flavin prenyltransferase UbiX</fullName>
        <ecNumber evidence="5">2.5.1.129</ecNumber>
    </recommendedName>
</protein>
<feature type="binding site" evidence="5">
    <location>
        <position position="173"/>
    </location>
    <ligand>
        <name>dimethylallyl phosphate</name>
        <dbReference type="ChEBI" id="CHEBI:88052"/>
    </ligand>
</feature>
<dbReference type="InterPro" id="IPR036551">
    <property type="entry name" value="Flavin_trans-like"/>
</dbReference>
<comment type="function">
    <text evidence="5">Flavin prenyltransferase that catalyzes the synthesis of the prenylated FMN cofactor (prenyl-FMN) for 4-hydroxy-3-polyprenylbenzoic acid decarboxylase UbiD. The prenyltransferase is metal-independent and links a dimethylallyl moiety from dimethylallyl monophosphate (DMAP) to the flavin N5 and C6 atoms of FMN.</text>
</comment>
<comment type="caution">
    <text evidence="5">Lacks conserved residue(s) required for the propagation of feature annotation.</text>
</comment>
<feature type="binding site" evidence="5">
    <location>
        <begin position="92"/>
        <end position="95"/>
    </location>
    <ligand>
        <name>FMN</name>
        <dbReference type="ChEBI" id="CHEBI:58210"/>
    </ligand>
</feature>
<evidence type="ECO:0000259" key="6">
    <source>
        <dbReference type="Pfam" id="PF02441"/>
    </source>
</evidence>